<evidence type="ECO:0000313" key="3">
    <source>
        <dbReference type="Proteomes" id="UP000037688"/>
    </source>
</evidence>
<dbReference type="EMBL" id="LITU01000040">
    <property type="protein sequence ID" value="KOY17341.1"/>
    <property type="molecule type" value="Genomic_DNA"/>
</dbReference>
<organism evidence="2 3">
    <name type="scientific">Paenibacillus xylanivorans</name>
    <dbReference type="NCBI Taxonomy" id="1705561"/>
    <lineage>
        <taxon>Bacteria</taxon>
        <taxon>Bacillati</taxon>
        <taxon>Bacillota</taxon>
        <taxon>Bacilli</taxon>
        <taxon>Bacillales</taxon>
        <taxon>Paenibacillaceae</taxon>
        <taxon>Paenibacillus</taxon>
    </lineage>
</organism>
<dbReference type="Proteomes" id="UP000037688">
    <property type="component" value="Unassembled WGS sequence"/>
</dbReference>
<dbReference type="AlphaFoldDB" id="A0A0N0UIC2"/>
<keyword evidence="3" id="KW-1185">Reference proteome</keyword>
<keyword evidence="1" id="KW-0812">Transmembrane</keyword>
<evidence type="ECO:0000256" key="1">
    <source>
        <dbReference type="SAM" id="Phobius"/>
    </source>
</evidence>
<comment type="caution">
    <text evidence="2">The sequence shown here is derived from an EMBL/GenBank/DDBJ whole genome shotgun (WGS) entry which is preliminary data.</text>
</comment>
<reference evidence="2 3" key="1">
    <citation type="submission" date="2015-08" db="EMBL/GenBank/DDBJ databases">
        <title>Draft genome sequence of cellulolytic and xylanolytic Paenibacillus sp. A59, isolated from a decaying forest soil from Patagonia, Argentina.</title>
        <authorList>
            <person name="Ghio S."/>
            <person name="Caceres A.M."/>
            <person name="Talia P."/>
            <person name="Grasso D."/>
            <person name="Campos E."/>
        </authorList>
    </citation>
    <scope>NUCLEOTIDE SEQUENCE [LARGE SCALE GENOMIC DNA]</scope>
    <source>
        <strain evidence="2 3">A59</strain>
    </source>
</reference>
<keyword evidence="1" id="KW-0472">Membrane</keyword>
<name>A0A0N0UIC2_9BACL</name>
<feature type="transmembrane region" description="Helical" evidence="1">
    <location>
        <begin position="6"/>
        <end position="24"/>
    </location>
</feature>
<proteinExistence type="predicted"/>
<evidence type="ECO:0000313" key="2">
    <source>
        <dbReference type="EMBL" id="KOY17341.1"/>
    </source>
</evidence>
<keyword evidence="1" id="KW-1133">Transmembrane helix</keyword>
<protein>
    <submittedName>
        <fullName evidence="2">Uncharacterized protein</fullName>
    </submittedName>
</protein>
<accession>A0A0N0UIC2</accession>
<sequence length="144" mass="17123">MSTKTRHIILILFSIILIIASIFFHKYRELKHRIESSSDSAYRSVILESIHYKKELDRYIKSNKTTDETNLSIYTNNIKNAFEYYGLITNMVDGTAQRLYIERSDFFHQYWSMVPPAYAKLSLEELQKVSDKTNIIIKEFQRLK</sequence>
<dbReference type="OrthoDB" id="2611020at2"/>
<dbReference type="PATRIC" id="fig|1705561.3.peg.917"/>
<gene>
    <name evidence="2" type="ORF">AMS66_06020</name>
</gene>
<dbReference type="RefSeq" id="WP_053779927.1">
    <property type="nucleotide sequence ID" value="NZ_LITU01000040.1"/>
</dbReference>